<sequence length="259" mass="28149">MLYFKLFLLAALSSASAAFDPAQDTTCNDQGICLSSFIWCDRNGQACAYPDGADALIPGVTTASYAVLYHHDKYDIRWRQAQPGTTVLVEWLFHRSPFQEKDEKSPSTLPVMWSTNVTSSSTEGAFTFDPLSILQDFPTPHAPDVSPGHAASAASGIANTIRLSQPGSGFPEVYTNQFTVQSGIAHQLVQNIRRHEAELRSAEARSWRLGVGIGAGLGVPLLAALIWWLASRQASARAARSVEERNRMIMGLGDAQRAP</sequence>
<name>A0AAE0LN96_9PEZI</name>
<keyword evidence="1" id="KW-0812">Transmembrane</keyword>
<reference evidence="3" key="1">
    <citation type="journal article" date="2023" name="Mol. Phylogenet. Evol.">
        <title>Genome-scale phylogeny and comparative genomics of the fungal order Sordariales.</title>
        <authorList>
            <person name="Hensen N."/>
            <person name="Bonometti L."/>
            <person name="Westerberg I."/>
            <person name="Brannstrom I.O."/>
            <person name="Guillou S."/>
            <person name="Cros-Aarteil S."/>
            <person name="Calhoun S."/>
            <person name="Haridas S."/>
            <person name="Kuo A."/>
            <person name="Mondo S."/>
            <person name="Pangilinan J."/>
            <person name="Riley R."/>
            <person name="LaButti K."/>
            <person name="Andreopoulos B."/>
            <person name="Lipzen A."/>
            <person name="Chen C."/>
            <person name="Yan M."/>
            <person name="Daum C."/>
            <person name="Ng V."/>
            <person name="Clum A."/>
            <person name="Steindorff A."/>
            <person name="Ohm R.A."/>
            <person name="Martin F."/>
            <person name="Silar P."/>
            <person name="Natvig D.O."/>
            <person name="Lalanne C."/>
            <person name="Gautier V."/>
            <person name="Ament-Velasquez S.L."/>
            <person name="Kruys A."/>
            <person name="Hutchinson M.I."/>
            <person name="Powell A.J."/>
            <person name="Barry K."/>
            <person name="Miller A.N."/>
            <person name="Grigoriev I.V."/>
            <person name="Debuchy R."/>
            <person name="Gladieux P."/>
            <person name="Hiltunen Thoren M."/>
            <person name="Johannesson H."/>
        </authorList>
    </citation>
    <scope>NUCLEOTIDE SEQUENCE</scope>
    <source>
        <strain evidence="3">CBS 168.71</strain>
    </source>
</reference>
<keyword evidence="1" id="KW-1133">Transmembrane helix</keyword>
<feature type="chain" id="PRO_5042067446" evidence="2">
    <location>
        <begin position="18"/>
        <end position="259"/>
    </location>
</feature>
<proteinExistence type="predicted"/>
<dbReference type="EMBL" id="JAUEPN010000010">
    <property type="protein sequence ID" value="KAK3291155.1"/>
    <property type="molecule type" value="Genomic_DNA"/>
</dbReference>
<organism evidence="3 4">
    <name type="scientific">Chaetomium fimeti</name>
    <dbReference type="NCBI Taxonomy" id="1854472"/>
    <lineage>
        <taxon>Eukaryota</taxon>
        <taxon>Fungi</taxon>
        <taxon>Dikarya</taxon>
        <taxon>Ascomycota</taxon>
        <taxon>Pezizomycotina</taxon>
        <taxon>Sordariomycetes</taxon>
        <taxon>Sordariomycetidae</taxon>
        <taxon>Sordariales</taxon>
        <taxon>Chaetomiaceae</taxon>
        <taxon>Chaetomium</taxon>
    </lineage>
</organism>
<evidence type="ECO:0000313" key="3">
    <source>
        <dbReference type="EMBL" id="KAK3291155.1"/>
    </source>
</evidence>
<feature type="transmembrane region" description="Helical" evidence="1">
    <location>
        <begin position="207"/>
        <end position="230"/>
    </location>
</feature>
<dbReference type="RefSeq" id="XP_062654669.1">
    <property type="nucleotide sequence ID" value="XM_062808253.1"/>
</dbReference>
<evidence type="ECO:0000256" key="2">
    <source>
        <dbReference type="SAM" id="SignalP"/>
    </source>
</evidence>
<dbReference type="Proteomes" id="UP001278766">
    <property type="component" value="Unassembled WGS sequence"/>
</dbReference>
<evidence type="ECO:0000256" key="1">
    <source>
        <dbReference type="SAM" id="Phobius"/>
    </source>
</evidence>
<dbReference type="GeneID" id="87845201"/>
<gene>
    <name evidence="3" type="ORF">B0H64DRAFT_478470</name>
</gene>
<feature type="signal peptide" evidence="2">
    <location>
        <begin position="1"/>
        <end position="17"/>
    </location>
</feature>
<keyword evidence="2" id="KW-0732">Signal</keyword>
<evidence type="ECO:0000313" key="4">
    <source>
        <dbReference type="Proteomes" id="UP001278766"/>
    </source>
</evidence>
<dbReference type="AlphaFoldDB" id="A0AAE0LN96"/>
<keyword evidence="1" id="KW-0472">Membrane</keyword>
<reference evidence="3" key="2">
    <citation type="submission" date="2023-06" db="EMBL/GenBank/DDBJ databases">
        <authorList>
            <consortium name="Lawrence Berkeley National Laboratory"/>
            <person name="Haridas S."/>
            <person name="Hensen N."/>
            <person name="Bonometti L."/>
            <person name="Westerberg I."/>
            <person name="Brannstrom I.O."/>
            <person name="Guillou S."/>
            <person name="Cros-Aarteil S."/>
            <person name="Calhoun S."/>
            <person name="Kuo A."/>
            <person name="Mondo S."/>
            <person name="Pangilinan J."/>
            <person name="Riley R."/>
            <person name="Labutti K."/>
            <person name="Andreopoulos B."/>
            <person name="Lipzen A."/>
            <person name="Chen C."/>
            <person name="Yanf M."/>
            <person name="Daum C."/>
            <person name="Ng V."/>
            <person name="Clum A."/>
            <person name="Steindorff A."/>
            <person name="Ohm R."/>
            <person name="Martin F."/>
            <person name="Silar P."/>
            <person name="Natvig D."/>
            <person name="Lalanne C."/>
            <person name="Gautier V."/>
            <person name="Ament-Velasquez S.L."/>
            <person name="Kruys A."/>
            <person name="Hutchinson M.I."/>
            <person name="Powell A.J."/>
            <person name="Barry K."/>
            <person name="Miller A.N."/>
            <person name="Grigoriev I.V."/>
            <person name="Debuchy R."/>
            <person name="Gladieux P."/>
            <person name="Thoren M.H."/>
            <person name="Johannesson H."/>
        </authorList>
    </citation>
    <scope>NUCLEOTIDE SEQUENCE</scope>
    <source>
        <strain evidence="3">CBS 168.71</strain>
    </source>
</reference>
<accession>A0AAE0LN96</accession>
<protein>
    <submittedName>
        <fullName evidence="3">Uncharacterized protein</fullName>
    </submittedName>
</protein>
<keyword evidence="4" id="KW-1185">Reference proteome</keyword>
<comment type="caution">
    <text evidence="3">The sequence shown here is derived from an EMBL/GenBank/DDBJ whole genome shotgun (WGS) entry which is preliminary data.</text>
</comment>